<sequence>MSSAHSGPKTSGAVWSRVNQPKAFAGGNSTTYADKVKANIWQATARCSARLVAKETQVAIDRSMYANVVKPKTAVRAALVACKTMEVSHQAIATKNIKKKVTSLPRLPIGLGTMLTMFYLVARSSQSLMQFAWMLYLVATFSWNWAAREMPRPFLSFLPFIRLVTHHLAQLNKKRRVLIIKNICLQRLNDEILLMLILTMCFSFVETSKTSSTFMKEDEAGSHHQLLLKDQRRSPTGTSGRAKNELLSVSEASSSDLSSLGEDEGRRTLKRQKPSFVKISLYVGNDVQ</sequence>
<dbReference type="EMBL" id="PGCJ01000337">
    <property type="protein sequence ID" value="PLW31892.1"/>
    <property type="molecule type" value="Genomic_DNA"/>
</dbReference>
<feature type="compositionally biased region" description="Low complexity" evidence="1">
    <location>
        <begin position="245"/>
        <end position="260"/>
    </location>
</feature>
<protein>
    <submittedName>
        <fullName evidence="2">Uncharacterized protein</fullName>
    </submittedName>
</protein>
<proteinExistence type="predicted"/>
<comment type="caution">
    <text evidence="2">The sequence shown here is derived from an EMBL/GenBank/DDBJ whole genome shotgun (WGS) entry which is preliminary data.</text>
</comment>
<feature type="region of interest" description="Disordered" evidence="1">
    <location>
        <begin position="225"/>
        <end position="267"/>
    </location>
</feature>
<keyword evidence="3" id="KW-1185">Reference proteome</keyword>
<dbReference type="Proteomes" id="UP000235388">
    <property type="component" value="Unassembled WGS sequence"/>
</dbReference>
<accession>A0A2N5U2F9</accession>
<gene>
    <name evidence="2" type="ORF">PCANC_22757</name>
</gene>
<evidence type="ECO:0000313" key="2">
    <source>
        <dbReference type="EMBL" id="PLW31892.1"/>
    </source>
</evidence>
<reference evidence="2 3" key="1">
    <citation type="submission" date="2017-11" db="EMBL/GenBank/DDBJ databases">
        <title>De novo assembly and phasing of dikaryotic genomes from two isolates of Puccinia coronata f. sp. avenae, the causal agent of oat crown rust.</title>
        <authorList>
            <person name="Miller M.E."/>
            <person name="Zhang Y."/>
            <person name="Omidvar V."/>
            <person name="Sperschneider J."/>
            <person name="Schwessinger B."/>
            <person name="Raley C."/>
            <person name="Palmer J.M."/>
            <person name="Garnica D."/>
            <person name="Upadhyaya N."/>
            <person name="Rathjen J."/>
            <person name="Taylor J.M."/>
            <person name="Park R.F."/>
            <person name="Dodds P.N."/>
            <person name="Hirsch C.D."/>
            <person name="Kianian S.F."/>
            <person name="Figueroa M."/>
        </authorList>
    </citation>
    <scope>NUCLEOTIDE SEQUENCE [LARGE SCALE GENOMIC DNA]</scope>
    <source>
        <strain evidence="2">12NC29</strain>
    </source>
</reference>
<evidence type="ECO:0000256" key="1">
    <source>
        <dbReference type="SAM" id="MobiDB-lite"/>
    </source>
</evidence>
<dbReference type="AlphaFoldDB" id="A0A2N5U2F9"/>
<organism evidence="2 3">
    <name type="scientific">Puccinia coronata f. sp. avenae</name>
    <dbReference type="NCBI Taxonomy" id="200324"/>
    <lineage>
        <taxon>Eukaryota</taxon>
        <taxon>Fungi</taxon>
        <taxon>Dikarya</taxon>
        <taxon>Basidiomycota</taxon>
        <taxon>Pucciniomycotina</taxon>
        <taxon>Pucciniomycetes</taxon>
        <taxon>Pucciniales</taxon>
        <taxon>Pucciniaceae</taxon>
        <taxon>Puccinia</taxon>
    </lineage>
</organism>
<evidence type="ECO:0000313" key="3">
    <source>
        <dbReference type="Proteomes" id="UP000235388"/>
    </source>
</evidence>
<name>A0A2N5U2F9_9BASI</name>